<keyword evidence="1" id="KW-0472">Membrane</keyword>
<evidence type="ECO:0000313" key="2">
    <source>
        <dbReference type="EMBL" id="KYQ59465.1"/>
    </source>
</evidence>
<evidence type="ECO:0000256" key="1">
    <source>
        <dbReference type="SAM" id="Phobius"/>
    </source>
</evidence>
<dbReference type="Proteomes" id="UP000075809">
    <property type="component" value="Unassembled WGS sequence"/>
</dbReference>
<keyword evidence="1" id="KW-1133">Transmembrane helix</keyword>
<protein>
    <submittedName>
        <fullName evidence="2">Uncharacterized protein</fullName>
    </submittedName>
</protein>
<evidence type="ECO:0000313" key="3">
    <source>
        <dbReference type="Proteomes" id="UP000075809"/>
    </source>
</evidence>
<keyword evidence="3" id="KW-1185">Reference proteome</keyword>
<accession>A0A151XGL9</accession>
<keyword evidence="1" id="KW-0812">Transmembrane</keyword>
<dbReference type="AlphaFoldDB" id="A0A151XGL9"/>
<gene>
    <name evidence="2" type="ORF">ALC60_01450</name>
</gene>
<dbReference type="EMBL" id="KQ982169">
    <property type="protein sequence ID" value="KYQ59465.1"/>
    <property type="molecule type" value="Genomic_DNA"/>
</dbReference>
<name>A0A151XGL9_9HYME</name>
<organism evidence="2 3">
    <name type="scientific">Mycetomoellerius zeteki</name>
    <dbReference type="NCBI Taxonomy" id="64791"/>
    <lineage>
        <taxon>Eukaryota</taxon>
        <taxon>Metazoa</taxon>
        <taxon>Ecdysozoa</taxon>
        <taxon>Arthropoda</taxon>
        <taxon>Hexapoda</taxon>
        <taxon>Insecta</taxon>
        <taxon>Pterygota</taxon>
        <taxon>Neoptera</taxon>
        <taxon>Endopterygota</taxon>
        <taxon>Hymenoptera</taxon>
        <taxon>Apocrita</taxon>
        <taxon>Aculeata</taxon>
        <taxon>Formicoidea</taxon>
        <taxon>Formicidae</taxon>
        <taxon>Myrmicinae</taxon>
        <taxon>Mycetomoellerius</taxon>
    </lineage>
</organism>
<reference evidence="2 3" key="1">
    <citation type="submission" date="2015-09" db="EMBL/GenBank/DDBJ databases">
        <title>Trachymyrmex zeteki WGS genome.</title>
        <authorList>
            <person name="Nygaard S."/>
            <person name="Hu H."/>
            <person name="Boomsma J."/>
            <person name="Zhang G."/>
        </authorList>
    </citation>
    <scope>NUCLEOTIDE SEQUENCE [LARGE SCALE GENOMIC DNA]</scope>
    <source>
        <strain evidence="2">Tzet28-1</strain>
        <tissue evidence="2">Whole body</tissue>
    </source>
</reference>
<feature type="non-terminal residue" evidence="2">
    <location>
        <position position="1"/>
    </location>
</feature>
<feature type="transmembrane region" description="Helical" evidence="1">
    <location>
        <begin position="6"/>
        <end position="25"/>
    </location>
</feature>
<sequence length="56" mass="6654">NWYYLWITYVIFTLFMYFFAAQGKVKNHRHCSGMVEPDGYLQQLNSNVMSNALDRA</sequence>
<proteinExistence type="predicted"/>